<organism evidence="12 13">
    <name type="scientific">Bifidobacterium stellenboschense</name>
    <dbReference type="NCBI Taxonomy" id="762211"/>
    <lineage>
        <taxon>Bacteria</taxon>
        <taxon>Bacillati</taxon>
        <taxon>Actinomycetota</taxon>
        <taxon>Actinomycetes</taxon>
        <taxon>Bifidobacteriales</taxon>
        <taxon>Bifidobacteriaceae</taxon>
        <taxon>Bifidobacterium</taxon>
    </lineage>
</organism>
<dbReference type="InterPro" id="IPR041033">
    <property type="entry name" value="SpaA_PFL_dom_1"/>
</dbReference>
<evidence type="ECO:0000256" key="3">
    <source>
        <dbReference type="ARBA" id="ARBA00004613"/>
    </source>
</evidence>
<protein>
    <submittedName>
        <fullName evidence="12">Cna protein B-type domain protein</fullName>
    </submittedName>
</protein>
<keyword evidence="13" id="KW-1185">Reference proteome</keyword>
<sequence length="1227" mass="126648">MRGMVRNIVWAFCAIVAAIAMMFVGSAPAMADNTAIGIADASGNTGAGTSQQATGDAAGDTGAATNGTQNGGASGADGSTTQNGTGSGNVDSGASDAGQSGSTDSSATGTDDGASTDAQSDDSAAATADADAQASAQFVADLKSACAAGQTERVITVTADIAITETGIVPQCDLVIVSDGNPHAITWSGSGSVLQPQNGRTVTIGKTDDATANNLTFTNNGNAKTNPSGATNPLFHSYGTVIINGGTFKDSASGRGAIVFNDGTLTINGGTFENNKATGGDGGGVVYQSSHTTIINGGTFANNVQDQGDCAADDPSGSKCRHDNEQAGGGAIHVDAGTLNITGGDVRFEGNHSKAWGWMNGGGAIYIKGTLWIKNGADGRAPQFIGNWSGVLDTQYTSDHKLPVGGAGGAIFVQNSGSTAYFMGGRFENNTSGYLGGAVYTEEDSTSYVGKTVAYKNIAGHFGGGLWLCPSGEGEASKGGNIAMFGNSVSKSIDANTDNDEPYHGDAYLPSWNHTPVSGTYDANNTDGTEAGADFAMMNPAWKNKGDRSFVLMDTWFTDRSESAVDWYQDGIPVREASGYEDGYQNPGAYASHGAKAGALAVTKTGGRYETDTPKKRIDMDADHTNTLVLTKNGTQNAYKTGVALTAIVKDNNQNGSVDDEEQSAKDASAVSFTNNAARLSGGAFGTNGTVKFSTPYTASWSKVKAGTTTPLSGSEWTLSTTGTGATAEAAAANADLGGPYNPDYFPGMCEVDKKGNLTDAGTAAWKAGRCWKTETTSETKDGVTTFTVTRSARVLDNTTASDVSTDSTKASGATYVGFDNNPEAGGFDLNNLHNGTYTLEETKAPSGYQQEMNTDGTAKTYTFKVNNAQAHWDKNGDGQVSGDETDTDISIGNKPLHDLAWTKRDSFLSSQIGGSTWTLTPKDGTATKITDCKADSADKCVAENGAAYHDSDPTAGGFLVTGLRNGAYTLKETAAPTGYWAPDTSVSYQVTVTDSGVTMSKVKDGKTTAMETNDIFNTRPGISWTKADASDTSKLLGGSEWTIRGPLKMENGKATEIRNVTKTATVTDCVSETGDTTDQACDKQVNKLDGDAPTYADVDRIEGQFTVLGLTAPTGEDAKDGVTYTYELTEKTAPKDYVKFGKTYTFTIAAGQADSKIVLCPANGSASKDGCIAGTNTLLNAKTVASLPLTGGLDARDWLLIGGVTAVAAALALALVNEYRKRKGLA</sequence>
<dbReference type="Gene3D" id="2.60.40.10">
    <property type="entry name" value="Immunoglobulins"/>
    <property type="match status" value="3"/>
</dbReference>
<dbReference type="InterPro" id="IPR013783">
    <property type="entry name" value="Ig-like_fold"/>
</dbReference>
<feature type="compositionally biased region" description="Low complexity" evidence="8">
    <location>
        <begin position="52"/>
        <end position="68"/>
    </location>
</feature>
<dbReference type="Pfam" id="PF02415">
    <property type="entry name" value="Chlam_PMP"/>
    <property type="match status" value="1"/>
</dbReference>
<keyword evidence="6 9" id="KW-0472">Membrane</keyword>
<dbReference type="GO" id="GO:0005975">
    <property type="term" value="P:carbohydrate metabolic process"/>
    <property type="evidence" value="ECO:0007669"/>
    <property type="project" value="UniProtKB-ARBA"/>
</dbReference>
<keyword evidence="4" id="KW-0964">Secreted</keyword>
<evidence type="ECO:0000256" key="10">
    <source>
        <dbReference type="SAM" id="SignalP"/>
    </source>
</evidence>
<feature type="transmembrane region" description="Helical" evidence="9">
    <location>
        <begin position="1199"/>
        <end position="1217"/>
    </location>
</feature>
<proteinExistence type="predicted"/>
<feature type="domain" description="SpaA-like prealbumin fold" evidence="11">
    <location>
        <begin position="899"/>
        <end position="1004"/>
    </location>
</feature>
<evidence type="ECO:0000313" key="13">
    <source>
        <dbReference type="Proteomes" id="UP000029004"/>
    </source>
</evidence>
<dbReference type="GO" id="GO:0009279">
    <property type="term" value="C:cell outer membrane"/>
    <property type="evidence" value="ECO:0007669"/>
    <property type="project" value="UniProtKB-SubCell"/>
</dbReference>
<dbReference type="Pfam" id="PF17802">
    <property type="entry name" value="SpaA"/>
    <property type="match status" value="2"/>
</dbReference>
<dbReference type="AlphaFoldDB" id="A0A087DN99"/>
<dbReference type="STRING" id="762211.BSTEL_1910"/>
<feature type="signal peptide" evidence="10">
    <location>
        <begin position="1"/>
        <end position="31"/>
    </location>
</feature>
<dbReference type="EMBL" id="JGZP01000014">
    <property type="protein sequence ID" value="KFI96999.1"/>
    <property type="molecule type" value="Genomic_DNA"/>
</dbReference>
<evidence type="ECO:0000256" key="6">
    <source>
        <dbReference type="ARBA" id="ARBA00023136"/>
    </source>
</evidence>
<feature type="chain" id="PRO_5001820271" evidence="10">
    <location>
        <begin position="32"/>
        <end position="1227"/>
    </location>
</feature>
<evidence type="ECO:0000256" key="9">
    <source>
        <dbReference type="SAM" id="Phobius"/>
    </source>
</evidence>
<reference evidence="12 13" key="1">
    <citation type="submission" date="2014-03" db="EMBL/GenBank/DDBJ databases">
        <title>Genomics of Bifidobacteria.</title>
        <authorList>
            <person name="Ventura M."/>
            <person name="Milani C."/>
            <person name="Lugli G.A."/>
        </authorList>
    </citation>
    <scope>NUCLEOTIDE SEQUENCE [LARGE SCALE GENOMIC DNA]</scope>
    <source>
        <strain evidence="12 13">DSM 23968</strain>
    </source>
</reference>
<evidence type="ECO:0000256" key="2">
    <source>
        <dbReference type="ARBA" id="ARBA00004442"/>
    </source>
</evidence>
<evidence type="ECO:0000256" key="5">
    <source>
        <dbReference type="ARBA" id="ARBA00022729"/>
    </source>
</evidence>
<evidence type="ECO:0000256" key="8">
    <source>
        <dbReference type="SAM" id="MobiDB-lite"/>
    </source>
</evidence>
<dbReference type="Proteomes" id="UP000029004">
    <property type="component" value="Unassembled WGS sequence"/>
</dbReference>
<gene>
    <name evidence="12" type="ORF">BSTEL_1910</name>
</gene>
<evidence type="ECO:0000256" key="7">
    <source>
        <dbReference type="ARBA" id="ARBA00023237"/>
    </source>
</evidence>
<feature type="domain" description="SpaA-like prealbumin fold" evidence="11">
    <location>
        <begin position="809"/>
        <end position="869"/>
    </location>
</feature>
<keyword evidence="5 10" id="KW-0732">Signal</keyword>
<dbReference type="eggNOG" id="COG4932">
    <property type="taxonomic scope" value="Bacteria"/>
</dbReference>
<evidence type="ECO:0000313" key="12">
    <source>
        <dbReference type="EMBL" id="KFI96999.1"/>
    </source>
</evidence>
<evidence type="ECO:0000259" key="11">
    <source>
        <dbReference type="Pfam" id="PF17802"/>
    </source>
</evidence>
<dbReference type="InterPro" id="IPR011050">
    <property type="entry name" value="Pectin_lyase_fold/virulence"/>
</dbReference>
<dbReference type="InterPro" id="IPR003368">
    <property type="entry name" value="POMP_repeat"/>
</dbReference>
<evidence type="ECO:0000256" key="4">
    <source>
        <dbReference type="ARBA" id="ARBA00022525"/>
    </source>
</evidence>
<keyword evidence="9" id="KW-1133">Transmembrane helix</keyword>
<dbReference type="GO" id="GO:0005576">
    <property type="term" value="C:extracellular region"/>
    <property type="evidence" value="ECO:0007669"/>
    <property type="project" value="UniProtKB-SubCell"/>
</dbReference>
<accession>A0A087DN99</accession>
<dbReference type="SUPFAM" id="SSF51126">
    <property type="entry name" value="Pectin lyase-like"/>
    <property type="match status" value="1"/>
</dbReference>
<name>A0A087DN99_9BIFI</name>
<comment type="subcellular location">
    <subcellularLocation>
        <location evidence="1">Cell envelope</location>
    </subcellularLocation>
    <subcellularLocation>
        <location evidence="2">Cell outer membrane</location>
    </subcellularLocation>
    <subcellularLocation>
        <location evidence="3">Secreted</location>
    </subcellularLocation>
</comment>
<evidence type="ECO:0000256" key="1">
    <source>
        <dbReference type="ARBA" id="ARBA00004196"/>
    </source>
</evidence>
<keyword evidence="9" id="KW-0812">Transmembrane</keyword>
<comment type="caution">
    <text evidence="12">The sequence shown here is derived from an EMBL/GenBank/DDBJ whole genome shotgun (WGS) entry which is preliminary data.</text>
</comment>
<feature type="region of interest" description="Disordered" evidence="8">
    <location>
        <begin position="45"/>
        <end position="128"/>
    </location>
</feature>
<feature type="compositionally biased region" description="Low complexity" evidence="8">
    <location>
        <begin position="76"/>
        <end position="128"/>
    </location>
</feature>
<keyword evidence="7" id="KW-0998">Cell outer membrane</keyword>